<dbReference type="PANTHER" id="PTHR33429:SF7">
    <property type="entry name" value="OS02G0708000 PROTEIN"/>
    <property type="match status" value="1"/>
</dbReference>
<comment type="caution">
    <text evidence="3">The sequence shown here is derived from an EMBL/GenBank/DDBJ whole genome shotgun (WGS) entry which is preliminary data.</text>
</comment>
<gene>
    <name evidence="3" type="ORF">STAS_08304</name>
</gene>
<proteinExistence type="predicted"/>
<keyword evidence="4" id="KW-1185">Reference proteome</keyword>
<accession>A0A5A7PI19</accession>
<sequence>MSQPLDQVYQYNPVMTGQPESNGSFKPVFIVLAAIVVISVVACVLGRMCYKGDEQPAEEKDQIKSKASKESQELESRQKPRRDGDIESGKGAKNGGKAHKSKHNTTK</sequence>
<evidence type="ECO:0000313" key="3">
    <source>
        <dbReference type="EMBL" id="GER32238.1"/>
    </source>
</evidence>
<keyword evidence="2" id="KW-0472">Membrane</keyword>
<dbReference type="AlphaFoldDB" id="A0A5A7PI19"/>
<organism evidence="3 4">
    <name type="scientific">Striga asiatica</name>
    <name type="common">Asiatic witchweed</name>
    <name type="synonym">Buchnera asiatica</name>
    <dbReference type="NCBI Taxonomy" id="4170"/>
    <lineage>
        <taxon>Eukaryota</taxon>
        <taxon>Viridiplantae</taxon>
        <taxon>Streptophyta</taxon>
        <taxon>Embryophyta</taxon>
        <taxon>Tracheophyta</taxon>
        <taxon>Spermatophyta</taxon>
        <taxon>Magnoliopsida</taxon>
        <taxon>eudicotyledons</taxon>
        <taxon>Gunneridae</taxon>
        <taxon>Pentapetalae</taxon>
        <taxon>asterids</taxon>
        <taxon>lamiids</taxon>
        <taxon>Lamiales</taxon>
        <taxon>Orobanchaceae</taxon>
        <taxon>Buchnereae</taxon>
        <taxon>Striga</taxon>
    </lineage>
</organism>
<evidence type="ECO:0000256" key="1">
    <source>
        <dbReference type="SAM" id="MobiDB-lite"/>
    </source>
</evidence>
<dbReference type="Proteomes" id="UP000325081">
    <property type="component" value="Unassembled WGS sequence"/>
</dbReference>
<reference evidence="4" key="1">
    <citation type="journal article" date="2019" name="Curr. Biol.">
        <title>Genome Sequence of Striga asiatica Provides Insight into the Evolution of Plant Parasitism.</title>
        <authorList>
            <person name="Yoshida S."/>
            <person name="Kim S."/>
            <person name="Wafula E.K."/>
            <person name="Tanskanen J."/>
            <person name="Kim Y.M."/>
            <person name="Honaas L."/>
            <person name="Yang Z."/>
            <person name="Spallek T."/>
            <person name="Conn C.E."/>
            <person name="Ichihashi Y."/>
            <person name="Cheong K."/>
            <person name="Cui S."/>
            <person name="Der J.P."/>
            <person name="Gundlach H."/>
            <person name="Jiao Y."/>
            <person name="Hori C."/>
            <person name="Ishida J.K."/>
            <person name="Kasahara H."/>
            <person name="Kiba T."/>
            <person name="Kim M.S."/>
            <person name="Koo N."/>
            <person name="Laohavisit A."/>
            <person name="Lee Y.H."/>
            <person name="Lumba S."/>
            <person name="McCourt P."/>
            <person name="Mortimer J.C."/>
            <person name="Mutuku J.M."/>
            <person name="Nomura T."/>
            <person name="Sasaki-Sekimoto Y."/>
            <person name="Seto Y."/>
            <person name="Wang Y."/>
            <person name="Wakatake T."/>
            <person name="Sakakibara H."/>
            <person name="Demura T."/>
            <person name="Yamaguchi S."/>
            <person name="Yoneyama K."/>
            <person name="Manabe R.I."/>
            <person name="Nelson D.C."/>
            <person name="Schulman A.H."/>
            <person name="Timko M.P."/>
            <person name="dePamphilis C.W."/>
            <person name="Choi D."/>
            <person name="Shirasu K."/>
        </authorList>
    </citation>
    <scope>NUCLEOTIDE SEQUENCE [LARGE SCALE GENOMIC DNA]</scope>
    <source>
        <strain evidence="4">cv. UVA1</strain>
    </source>
</reference>
<keyword evidence="2" id="KW-0812">Transmembrane</keyword>
<feature type="compositionally biased region" description="Basic and acidic residues" evidence="1">
    <location>
        <begin position="54"/>
        <end position="90"/>
    </location>
</feature>
<dbReference type="PANTHER" id="PTHR33429">
    <property type="entry name" value="OS02G0708000 PROTEIN-RELATED"/>
    <property type="match status" value="1"/>
</dbReference>
<feature type="compositionally biased region" description="Basic residues" evidence="1">
    <location>
        <begin position="96"/>
        <end position="107"/>
    </location>
</feature>
<evidence type="ECO:0000313" key="4">
    <source>
        <dbReference type="Proteomes" id="UP000325081"/>
    </source>
</evidence>
<name>A0A5A7PI19_STRAF</name>
<keyword evidence="2" id="KW-1133">Transmembrane helix</keyword>
<dbReference type="EMBL" id="BKCP01004572">
    <property type="protein sequence ID" value="GER32238.1"/>
    <property type="molecule type" value="Genomic_DNA"/>
</dbReference>
<feature type="region of interest" description="Disordered" evidence="1">
    <location>
        <begin position="54"/>
        <end position="107"/>
    </location>
</feature>
<evidence type="ECO:0000256" key="2">
    <source>
        <dbReference type="SAM" id="Phobius"/>
    </source>
</evidence>
<keyword evidence="3" id="KW-0675">Receptor</keyword>
<protein>
    <submittedName>
        <fullName evidence="3">Aryl hydrocarbon receptor nuclear translocator</fullName>
    </submittedName>
</protein>
<feature type="transmembrane region" description="Helical" evidence="2">
    <location>
        <begin position="28"/>
        <end position="50"/>
    </location>
</feature>